<proteinExistence type="predicted"/>
<keyword evidence="1" id="KW-1133">Transmembrane helix</keyword>
<evidence type="ECO:0000256" key="1">
    <source>
        <dbReference type="SAM" id="Phobius"/>
    </source>
</evidence>
<comment type="caution">
    <text evidence="2">The sequence shown here is derived from an EMBL/GenBank/DDBJ whole genome shotgun (WGS) entry which is preliminary data.</text>
</comment>
<dbReference type="AlphaFoldDB" id="A0A0V0TVH8"/>
<evidence type="ECO:0000313" key="2">
    <source>
        <dbReference type="EMBL" id="KRX43053.1"/>
    </source>
</evidence>
<accession>A0A0V0TVH8</accession>
<reference evidence="2 3" key="1">
    <citation type="submission" date="2015-01" db="EMBL/GenBank/DDBJ databases">
        <title>Evolution of Trichinella species and genotypes.</title>
        <authorList>
            <person name="Korhonen P.K."/>
            <person name="Edoardo P."/>
            <person name="Giuseppe L.R."/>
            <person name="Gasser R.B."/>
        </authorList>
    </citation>
    <scope>NUCLEOTIDE SEQUENCE [LARGE SCALE GENOMIC DNA]</scope>
    <source>
        <strain evidence="2">ISS417</strain>
    </source>
</reference>
<sequence length="144" mass="15862">MTLLQLRYLCIPHIMVVNIKKPIGLTTNIATTSIVDDMIIVAMIIANYMDVVSNLWITASCVCICLVVVCARGVQRRLSSERICCEYGKCIDSVFGENWMASALAAIQHCPNTIGADILVPIYGLINATLNVNVLLFPNKTLCW</sequence>
<keyword evidence="1" id="KW-0812">Transmembrane</keyword>
<dbReference type="EMBL" id="JYDJ01000128">
    <property type="protein sequence ID" value="KRX43053.1"/>
    <property type="molecule type" value="Genomic_DNA"/>
</dbReference>
<protein>
    <submittedName>
        <fullName evidence="2">Uncharacterized protein</fullName>
    </submittedName>
</protein>
<feature type="transmembrane region" description="Helical" evidence="1">
    <location>
        <begin position="29"/>
        <end position="49"/>
    </location>
</feature>
<keyword evidence="3" id="KW-1185">Reference proteome</keyword>
<keyword evidence="1" id="KW-0472">Membrane</keyword>
<evidence type="ECO:0000313" key="3">
    <source>
        <dbReference type="Proteomes" id="UP000055048"/>
    </source>
</evidence>
<organism evidence="2 3">
    <name type="scientific">Trichinella murrelli</name>
    <dbReference type="NCBI Taxonomy" id="144512"/>
    <lineage>
        <taxon>Eukaryota</taxon>
        <taxon>Metazoa</taxon>
        <taxon>Ecdysozoa</taxon>
        <taxon>Nematoda</taxon>
        <taxon>Enoplea</taxon>
        <taxon>Dorylaimia</taxon>
        <taxon>Trichinellida</taxon>
        <taxon>Trichinellidae</taxon>
        <taxon>Trichinella</taxon>
    </lineage>
</organism>
<name>A0A0V0TVH8_9BILA</name>
<gene>
    <name evidence="2" type="ORF">T05_12116</name>
</gene>
<dbReference type="Proteomes" id="UP000055048">
    <property type="component" value="Unassembled WGS sequence"/>
</dbReference>
<feature type="transmembrane region" description="Helical" evidence="1">
    <location>
        <begin position="55"/>
        <end position="74"/>
    </location>
</feature>